<evidence type="ECO:0008006" key="4">
    <source>
        <dbReference type="Google" id="ProtNLM"/>
    </source>
</evidence>
<protein>
    <recommendedName>
        <fullName evidence="4">Glycosyltransferase</fullName>
    </recommendedName>
</protein>
<name>A0ABP9KPT2_9NOCA</name>
<dbReference type="EMBL" id="BAABJM010000005">
    <property type="protein sequence ID" value="GAA5063159.1"/>
    <property type="molecule type" value="Genomic_DNA"/>
</dbReference>
<evidence type="ECO:0000313" key="3">
    <source>
        <dbReference type="Proteomes" id="UP001500603"/>
    </source>
</evidence>
<dbReference type="InterPro" id="IPR029044">
    <property type="entry name" value="Nucleotide-diphossugar_trans"/>
</dbReference>
<keyword evidence="3" id="KW-1185">Reference proteome</keyword>
<dbReference type="SUPFAM" id="SSF53448">
    <property type="entry name" value="Nucleotide-diphospho-sugar transferases"/>
    <property type="match status" value="1"/>
</dbReference>
<gene>
    <name evidence="2" type="ORF">GCM10023318_47510</name>
</gene>
<reference evidence="3" key="1">
    <citation type="journal article" date="2019" name="Int. J. Syst. Evol. Microbiol.">
        <title>The Global Catalogue of Microorganisms (GCM) 10K type strain sequencing project: providing services to taxonomists for standard genome sequencing and annotation.</title>
        <authorList>
            <consortium name="The Broad Institute Genomics Platform"/>
            <consortium name="The Broad Institute Genome Sequencing Center for Infectious Disease"/>
            <person name="Wu L."/>
            <person name="Ma J."/>
        </authorList>
    </citation>
    <scope>NUCLEOTIDE SEQUENCE [LARGE SCALE GENOMIC DNA]</scope>
    <source>
        <strain evidence="3">JCM 18298</strain>
    </source>
</reference>
<comment type="caution">
    <text evidence="2">The sequence shown here is derived from an EMBL/GenBank/DDBJ whole genome shotgun (WGS) entry which is preliminary data.</text>
</comment>
<accession>A0ABP9KPT2</accession>
<proteinExistence type="predicted"/>
<feature type="compositionally biased region" description="Basic and acidic residues" evidence="1">
    <location>
        <begin position="464"/>
        <end position="474"/>
    </location>
</feature>
<evidence type="ECO:0000313" key="2">
    <source>
        <dbReference type="EMBL" id="GAA5063159.1"/>
    </source>
</evidence>
<evidence type="ECO:0000256" key="1">
    <source>
        <dbReference type="SAM" id="MobiDB-lite"/>
    </source>
</evidence>
<feature type="region of interest" description="Disordered" evidence="1">
    <location>
        <begin position="460"/>
        <end position="494"/>
    </location>
</feature>
<organism evidence="2 3">
    <name type="scientific">Nocardia callitridis</name>
    <dbReference type="NCBI Taxonomy" id="648753"/>
    <lineage>
        <taxon>Bacteria</taxon>
        <taxon>Bacillati</taxon>
        <taxon>Actinomycetota</taxon>
        <taxon>Actinomycetes</taxon>
        <taxon>Mycobacteriales</taxon>
        <taxon>Nocardiaceae</taxon>
        <taxon>Nocardia</taxon>
    </lineage>
</organism>
<dbReference type="Proteomes" id="UP001500603">
    <property type="component" value="Unassembled WGS sequence"/>
</dbReference>
<sequence>MAGPVDRNWDLIVSYFGDDPDRFRVPDVVRVAAKGPKWPPLQQLIHELADTIDQYDYIWLPDDDVDADTATINLMFDYCAEYQLSLAQPALSADSHIVHPVTKVDPRYTLRYTSFVETIVPCLSRQFLRRTLPEFSETQSGWGMDFVWTAMLDEGETAIIDAITVRHTRPQGAGSLYEAVRETGVQDLGKECEDYLARKGVTRQPAWVHRGIPAGFPEPPSLVARRLSWQAPARDVLDPARCVILVPVTDKIEPACARGLFELERQGYTVWRLYGSSAIDQARSQMATDALAAGFEELMWIDADIDFPFDAVNRLRALDLPVACAIYAKKGRRELVVHFEPGTEQLVFGRGGGLIELKYAATGFLLTKRAVYEKIEAQEQLPTCNRQFGHPTVPYFLPMITEDGDNHWYLGEDYAFSERARRSGFAIVADTRIRLGHIGRETFSWEEAGNEIPRYKTYTYHLNRRPEKQDRSSDDEPVAPSDEQPVPSSHDESE</sequence>